<reference evidence="1" key="1">
    <citation type="submission" date="2006-10" db="EMBL/GenBank/DDBJ databases">
        <authorList>
            <person name="Amadeo P."/>
            <person name="Zhao Q."/>
            <person name="Wortman J."/>
            <person name="Fraser-Liggett C."/>
            <person name="Carlton J."/>
        </authorList>
    </citation>
    <scope>NUCLEOTIDE SEQUENCE</scope>
    <source>
        <strain evidence="1">G3</strain>
    </source>
</reference>
<dbReference type="InParanoid" id="A2F0D9"/>
<accession>A2F0D9</accession>
<dbReference type="EMBL" id="DS113561">
    <property type="protein sequence ID" value="EAY01634.1"/>
    <property type="molecule type" value="Genomic_DNA"/>
</dbReference>
<dbReference type="AlphaFoldDB" id="A2F0D9"/>
<reference evidence="1" key="2">
    <citation type="journal article" date="2007" name="Science">
        <title>Draft genome sequence of the sexually transmitted pathogen Trichomonas vaginalis.</title>
        <authorList>
            <person name="Carlton J.M."/>
            <person name="Hirt R.P."/>
            <person name="Silva J.C."/>
            <person name="Delcher A.L."/>
            <person name="Schatz M."/>
            <person name="Zhao Q."/>
            <person name="Wortman J.R."/>
            <person name="Bidwell S.L."/>
            <person name="Alsmark U.C.M."/>
            <person name="Besteiro S."/>
            <person name="Sicheritz-Ponten T."/>
            <person name="Noel C.J."/>
            <person name="Dacks J.B."/>
            <person name="Foster P.G."/>
            <person name="Simillion C."/>
            <person name="Van de Peer Y."/>
            <person name="Miranda-Saavedra D."/>
            <person name="Barton G.J."/>
            <person name="Westrop G.D."/>
            <person name="Mueller S."/>
            <person name="Dessi D."/>
            <person name="Fiori P.L."/>
            <person name="Ren Q."/>
            <person name="Paulsen I."/>
            <person name="Zhang H."/>
            <person name="Bastida-Corcuera F.D."/>
            <person name="Simoes-Barbosa A."/>
            <person name="Brown M.T."/>
            <person name="Hayes R.D."/>
            <person name="Mukherjee M."/>
            <person name="Okumura C.Y."/>
            <person name="Schneider R."/>
            <person name="Smith A.J."/>
            <person name="Vanacova S."/>
            <person name="Villalvazo M."/>
            <person name="Haas B.J."/>
            <person name="Pertea M."/>
            <person name="Feldblyum T.V."/>
            <person name="Utterback T.R."/>
            <person name="Shu C.L."/>
            <person name="Osoegawa K."/>
            <person name="de Jong P.J."/>
            <person name="Hrdy I."/>
            <person name="Horvathova L."/>
            <person name="Zubacova Z."/>
            <person name="Dolezal P."/>
            <person name="Malik S.B."/>
            <person name="Logsdon J.M. Jr."/>
            <person name="Henze K."/>
            <person name="Gupta A."/>
            <person name="Wang C.C."/>
            <person name="Dunne R.L."/>
            <person name="Upcroft J.A."/>
            <person name="Upcroft P."/>
            <person name="White O."/>
            <person name="Salzberg S.L."/>
            <person name="Tang P."/>
            <person name="Chiu C.-H."/>
            <person name="Lee Y.-S."/>
            <person name="Embley T.M."/>
            <person name="Coombs G.H."/>
            <person name="Mottram J.C."/>
            <person name="Tachezy J."/>
            <person name="Fraser-Liggett C.M."/>
            <person name="Johnson P.J."/>
        </authorList>
    </citation>
    <scope>NUCLEOTIDE SEQUENCE [LARGE SCALE GENOMIC DNA]</scope>
    <source>
        <strain evidence="1">G3</strain>
    </source>
</reference>
<dbReference type="RefSeq" id="XP_001330366.1">
    <property type="nucleotide sequence ID" value="XM_001330331.1"/>
</dbReference>
<sequence length="133" mass="15295">MSKNGKLFVTTMVVDRNPKSDARVGNVKRMKKELHELTISEIPIDMQDSMKTKTQLKISSRIKRVVHNQPKEPSVVEGKITDFQDSYTIRAFKEFLEEKGHYDISVFNNIPTTKECPNSLNETTCITPKHMLI</sequence>
<proteinExistence type="predicted"/>
<dbReference type="Proteomes" id="UP000001542">
    <property type="component" value="Unassembled WGS sequence"/>
</dbReference>
<keyword evidence="2" id="KW-1185">Reference proteome</keyword>
<evidence type="ECO:0000313" key="2">
    <source>
        <dbReference type="Proteomes" id="UP000001542"/>
    </source>
</evidence>
<evidence type="ECO:0000313" key="1">
    <source>
        <dbReference type="EMBL" id="EAY01634.1"/>
    </source>
</evidence>
<protein>
    <submittedName>
        <fullName evidence="1">Uncharacterized protein</fullName>
    </submittedName>
</protein>
<organism evidence="1 2">
    <name type="scientific">Trichomonas vaginalis (strain ATCC PRA-98 / G3)</name>
    <dbReference type="NCBI Taxonomy" id="412133"/>
    <lineage>
        <taxon>Eukaryota</taxon>
        <taxon>Metamonada</taxon>
        <taxon>Parabasalia</taxon>
        <taxon>Trichomonadida</taxon>
        <taxon>Trichomonadidae</taxon>
        <taxon>Trichomonas</taxon>
    </lineage>
</organism>
<dbReference type="VEuPathDB" id="TrichDB:TVAGG3_0216540"/>
<dbReference type="KEGG" id="tva:4759461"/>
<name>A2F0D9_TRIV3</name>
<gene>
    <name evidence="1" type="ORF">TVAG_292670</name>
</gene>
<dbReference type="VEuPathDB" id="TrichDB:TVAG_292670"/>